<evidence type="ECO:0000256" key="4">
    <source>
        <dbReference type="ARBA" id="ARBA00022741"/>
    </source>
</evidence>
<evidence type="ECO:0000256" key="2">
    <source>
        <dbReference type="ARBA" id="ARBA00005417"/>
    </source>
</evidence>
<dbReference type="PANTHER" id="PTHR43875:SF1">
    <property type="entry name" value="OSMOPROTECTIVE COMPOUNDS UPTAKE ATP-BINDING PROTEIN GGTA"/>
    <property type="match status" value="1"/>
</dbReference>
<proteinExistence type="inferred from homology"/>
<keyword evidence="5 8" id="KW-0067">ATP-binding</keyword>
<dbReference type="InterPro" id="IPR017871">
    <property type="entry name" value="ABC_transporter-like_CS"/>
</dbReference>
<dbReference type="InterPro" id="IPR015855">
    <property type="entry name" value="ABC_transpr_MalK-like"/>
</dbReference>
<dbReference type="InterPro" id="IPR047641">
    <property type="entry name" value="ABC_transpr_MalK/UgpC-like"/>
</dbReference>
<dbReference type="InterPro" id="IPR003593">
    <property type="entry name" value="AAA+_ATPase"/>
</dbReference>
<dbReference type="CDD" id="cd03301">
    <property type="entry name" value="ABC_MalK_N"/>
    <property type="match status" value="1"/>
</dbReference>
<dbReference type="Gene3D" id="2.40.50.100">
    <property type="match status" value="1"/>
</dbReference>
<protein>
    <submittedName>
        <fullName evidence="8">sn-glycerol-3-phosphate ABC transporter ATP-binding protein UgpC</fullName>
    </submittedName>
</protein>
<comment type="subcellular location">
    <subcellularLocation>
        <location evidence="1">Cell inner membrane</location>
        <topology evidence="1">Peripheral membrane protein</topology>
    </subcellularLocation>
</comment>
<reference evidence="8 9" key="1">
    <citation type="submission" date="2020-03" db="EMBL/GenBank/DDBJ databases">
        <title>Bradyrhizobium diversity isolated from nodules of Muelleranthus trifoliolatus.</title>
        <authorList>
            <person name="Klepa M."/>
            <person name="Helene L."/>
            <person name="Hungria M."/>
        </authorList>
    </citation>
    <scope>NUCLEOTIDE SEQUENCE [LARGE SCALE GENOMIC DNA]</scope>
    <source>
        <strain evidence="8 9">WSM 1744</strain>
    </source>
</reference>
<keyword evidence="3" id="KW-0813">Transport</keyword>
<organism evidence="8 9">
    <name type="scientific">Bradyrhizobium archetypum</name>
    <dbReference type="NCBI Taxonomy" id="2721160"/>
    <lineage>
        <taxon>Bacteria</taxon>
        <taxon>Pseudomonadati</taxon>
        <taxon>Pseudomonadota</taxon>
        <taxon>Alphaproteobacteria</taxon>
        <taxon>Hyphomicrobiales</taxon>
        <taxon>Nitrobacteraceae</taxon>
        <taxon>Bradyrhizobium</taxon>
    </lineage>
</organism>
<evidence type="ECO:0000256" key="3">
    <source>
        <dbReference type="ARBA" id="ARBA00022448"/>
    </source>
</evidence>
<evidence type="ECO:0000313" key="9">
    <source>
        <dbReference type="Proteomes" id="UP000528734"/>
    </source>
</evidence>
<dbReference type="InterPro" id="IPR003439">
    <property type="entry name" value="ABC_transporter-like_ATP-bd"/>
</dbReference>
<name>A0A7Y4M518_9BRAD</name>
<dbReference type="Gene3D" id="3.40.50.300">
    <property type="entry name" value="P-loop containing nucleotide triphosphate hydrolases"/>
    <property type="match status" value="1"/>
</dbReference>
<accession>A0A7Y4M518</accession>
<gene>
    <name evidence="8" type="primary">ugpC</name>
    <name evidence="8" type="ORF">HCN50_28185</name>
</gene>
<dbReference type="Pfam" id="PF00005">
    <property type="entry name" value="ABC_tran"/>
    <property type="match status" value="1"/>
</dbReference>
<sequence>MAEVILQDVVKKYGTFKVVHEVNLNIAAGEFVVLVGPSGCGKSTTLRMIAGLENISAGTIRIGDKVVNDLPPKDRDIAMVFQNYALYQHMTVFDNLAFGLRNRKVPETEIRSEVTRATQMLGLEPLLARKPFQLSGGQQQRVALGRCIVRRPQVFLFDEPLSNLDAKLRAQMRIEIKALRERVPTTSVYVTHDQVEAMTLGDRVVVMKDGWIQQIGTPLQIYNRPANRFVASFIGAPAMNFIGVELVEELGVMSAHAKDFKVELSLDQAAVLRKHGAKTVTLGIRPEHVRLGTPTNNTGSSFTGVVNVTEQLGSELVIALNVGGSTIMASRISPETEVSPHARVQMWVDGKELQLFDDKTEIAIR</sequence>
<dbReference type="InterPro" id="IPR027417">
    <property type="entry name" value="P-loop_NTPase"/>
</dbReference>
<dbReference type="InterPro" id="IPR012340">
    <property type="entry name" value="NA-bd_OB-fold"/>
</dbReference>
<dbReference type="PROSITE" id="PS00211">
    <property type="entry name" value="ABC_TRANSPORTER_1"/>
    <property type="match status" value="1"/>
</dbReference>
<dbReference type="InterPro" id="IPR040582">
    <property type="entry name" value="OB_MalK-like"/>
</dbReference>
<dbReference type="AlphaFoldDB" id="A0A7Y4M518"/>
<dbReference type="GO" id="GO:0005524">
    <property type="term" value="F:ATP binding"/>
    <property type="evidence" value="ECO:0007669"/>
    <property type="project" value="UniProtKB-KW"/>
</dbReference>
<dbReference type="FunFam" id="3.40.50.300:FF:000042">
    <property type="entry name" value="Maltose/maltodextrin ABC transporter, ATP-binding protein"/>
    <property type="match status" value="1"/>
</dbReference>
<dbReference type="SUPFAM" id="SSF52540">
    <property type="entry name" value="P-loop containing nucleoside triphosphate hydrolases"/>
    <property type="match status" value="1"/>
</dbReference>
<evidence type="ECO:0000259" key="7">
    <source>
        <dbReference type="PROSITE" id="PS50893"/>
    </source>
</evidence>
<dbReference type="Proteomes" id="UP000528734">
    <property type="component" value="Unassembled WGS sequence"/>
</dbReference>
<dbReference type="GO" id="GO:0008643">
    <property type="term" value="P:carbohydrate transport"/>
    <property type="evidence" value="ECO:0007669"/>
    <property type="project" value="InterPro"/>
</dbReference>
<dbReference type="GO" id="GO:0055052">
    <property type="term" value="C:ATP-binding cassette (ABC) transporter complex, substrate-binding subunit-containing"/>
    <property type="evidence" value="ECO:0007669"/>
    <property type="project" value="TreeGrafter"/>
</dbReference>
<dbReference type="GO" id="GO:0016887">
    <property type="term" value="F:ATP hydrolysis activity"/>
    <property type="evidence" value="ECO:0007669"/>
    <property type="project" value="InterPro"/>
</dbReference>
<dbReference type="NCBIfam" id="NF008653">
    <property type="entry name" value="PRK11650.1"/>
    <property type="match status" value="1"/>
</dbReference>
<evidence type="ECO:0000256" key="6">
    <source>
        <dbReference type="ARBA" id="ARBA00024722"/>
    </source>
</evidence>
<keyword evidence="4" id="KW-0547">Nucleotide-binding</keyword>
<dbReference type="PANTHER" id="PTHR43875">
    <property type="entry name" value="MALTODEXTRIN IMPORT ATP-BINDING PROTEIN MSMX"/>
    <property type="match status" value="1"/>
</dbReference>
<dbReference type="PROSITE" id="PS50893">
    <property type="entry name" value="ABC_TRANSPORTER_2"/>
    <property type="match status" value="1"/>
</dbReference>
<comment type="similarity">
    <text evidence="2">Belongs to the ABC transporter superfamily.</text>
</comment>
<evidence type="ECO:0000313" key="8">
    <source>
        <dbReference type="EMBL" id="NOJ50084.1"/>
    </source>
</evidence>
<evidence type="ECO:0000256" key="1">
    <source>
        <dbReference type="ARBA" id="ARBA00004417"/>
    </source>
</evidence>
<dbReference type="SMART" id="SM00382">
    <property type="entry name" value="AAA"/>
    <property type="match status" value="1"/>
</dbReference>
<dbReference type="InterPro" id="IPR008995">
    <property type="entry name" value="Mo/tungstate-bd_C_term_dom"/>
</dbReference>
<dbReference type="EMBL" id="JAAVLW010000010">
    <property type="protein sequence ID" value="NOJ50084.1"/>
    <property type="molecule type" value="Genomic_DNA"/>
</dbReference>
<dbReference type="Gene3D" id="2.40.50.140">
    <property type="entry name" value="Nucleic acid-binding proteins"/>
    <property type="match status" value="1"/>
</dbReference>
<comment type="caution">
    <text evidence="8">The sequence shown here is derived from an EMBL/GenBank/DDBJ whole genome shotgun (WGS) entry which is preliminary data.</text>
</comment>
<dbReference type="SUPFAM" id="SSF50331">
    <property type="entry name" value="MOP-like"/>
    <property type="match status" value="1"/>
</dbReference>
<dbReference type="GO" id="GO:0140359">
    <property type="term" value="F:ABC-type transporter activity"/>
    <property type="evidence" value="ECO:0007669"/>
    <property type="project" value="InterPro"/>
</dbReference>
<feature type="domain" description="ABC transporter" evidence="7">
    <location>
        <begin position="4"/>
        <end position="234"/>
    </location>
</feature>
<dbReference type="Pfam" id="PF17912">
    <property type="entry name" value="OB_MalK"/>
    <property type="match status" value="1"/>
</dbReference>
<comment type="function">
    <text evidence="6">Involved in beta-(1--&gt;2)glucan export. Transmembrane domains (TMD) form a pore in the inner membrane and the ATP-binding domain (NBD) is responsible for energy generation.</text>
</comment>
<evidence type="ECO:0000256" key="5">
    <source>
        <dbReference type="ARBA" id="ARBA00022840"/>
    </source>
</evidence>
<dbReference type="RefSeq" id="WP_171713148.1">
    <property type="nucleotide sequence ID" value="NZ_JAAVLW010000010.1"/>
</dbReference>
<keyword evidence="9" id="KW-1185">Reference proteome</keyword>